<comment type="similarity">
    <text evidence="1 5 6">Belongs to the universal ribosomal protein uL5 family.</text>
</comment>
<dbReference type="InterPro" id="IPR020930">
    <property type="entry name" value="Ribosomal_uL5_bac-type"/>
</dbReference>
<keyword evidence="3 5" id="KW-0687">Ribonucleoprotein</keyword>
<feature type="domain" description="Large ribosomal subunit protein uL5 N-terminal" evidence="7">
    <location>
        <begin position="25"/>
        <end position="81"/>
    </location>
</feature>
<keyword evidence="5" id="KW-0820">tRNA-binding</keyword>
<dbReference type="Proteomes" id="UP000178603">
    <property type="component" value="Unassembled WGS sequence"/>
</dbReference>
<dbReference type="InterPro" id="IPR002132">
    <property type="entry name" value="Ribosomal_uL5"/>
</dbReference>
<comment type="caution">
    <text evidence="9">The sequence shown here is derived from an EMBL/GenBank/DDBJ whole genome shotgun (WGS) entry which is preliminary data.</text>
</comment>
<dbReference type="InterPro" id="IPR031310">
    <property type="entry name" value="Ribosomal_uL5_N"/>
</dbReference>
<dbReference type="NCBIfam" id="NF000585">
    <property type="entry name" value="PRK00010.1"/>
    <property type="match status" value="1"/>
</dbReference>
<evidence type="ECO:0000256" key="2">
    <source>
        <dbReference type="ARBA" id="ARBA00022980"/>
    </source>
</evidence>
<dbReference type="InterPro" id="IPR031309">
    <property type="entry name" value="Ribosomal_uL5_C"/>
</dbReference>
<gene>
    <name evidence="5" type="primary">rplE</name>
    <name evidence="9" type="ORF">A3E44_02180</name>
</gene>
<evidence type="ECO:0000256" key="1">
    <source>
        <dbReference type="ARBA" id="ARBA00008553"/>
    </source>
</evidence>
<dbReference type="Gene3D" id="3.30.1440.10">
    <property type="match status" value="1"/>
</dbReference>
<dbReference type="HAMAP" id="MF_01333_B">
    <property type="entry name" value="Ribosomal_uL5_B"/>
    <property type="match status" value="1"/>
</dbReference>
<organism evidence="9 10">
    <name type="scientific">Candidatus Woesebacteria bacterium RIFCSPHIGHO2_12_FULL_41_24</name>
    <dbReference type="NCBI Taxonomy" id="1802510"/>
    <lineage>
        <taxon>Bacteria</taxon>
        <taxon>Candidatus Woeseibacteriota</taxon>
    </lineage>
</organism>
<evidence type="ECO:0000256" key="4">
    <source>
        <dbReference type="ARBA" id="ARBA00035245"/>
    </source>
</evidence>
<protein>
    <recommendedName>
        <fullName evidence="4 5">Large ribosomal subunit protein uL5</fullName>
    </recommendedName>
</protein>
<dbReference type="SUPFAM" id="SSF55282">
    <property type="entry name" value="RL5-like"/>
    <property type="match status" value="1"/>
</dbReference>
<evidence type="ECO:0000256" key="5">
    <source>
        <dbReference type="HAMAP-Rule" id="MF_01333"/>
    </source>
</evidence>
<proteinExistence type="inferred from homology"/>
<dbReference type="AlphaFoldDB" id="A0A1F8API3"/>
<dbReference type="GO" id="GO:0006412">
    <property type="term" value="P:translation"/>
    <property type="evidence" value="ECO:0007669"/>
    <property type="project" value="UniProtKB-UniRule"/>
</dbReference>
<evidence type="ECO:0000259" key="7">
    <source>
        <dbReference type="Pfam" id="PF00281"/>
    </source>
</evidence>
<dbReference type="PIRSF" id="PIRSF002161">
    <property type="entry name" value="Ribosomal_L5"/>
    <property type="match status" value="1"/>
</dbReference>
<dbReference type="GO" id="GO:0019843">
    <property type="term" value="F:rRNA binding"/>
    <property type="evidence" value="ECO:0007669"/>
    <property type="project" value="UniProtKB-UniRule"/>
</dbReference>
<dbReference type="EMBL" id="MGGW01000021">
    <property type="protein sequence ID" value="OGM53666.1"/>
    <property type="molecule type" value="Genomic_DNA"/>
</dbReference>
<keyword evidence="5" id="KW-0699">rRNA-binding</keyword>
<comment type="subunit">
    <text evidence="5">Part of the 50S ribosomal subunit; part of the 5S rRNA/L5/L18/L25 subcomplex. Contacts the 5S rRNA and the P site tRNA. Forms a bridge to the 30S subunit in the 70S ribosome.</text>
</comment>
<evidence type="ECO:0000313" key="9">
    <source>
        <dbReference type="EMBL" id="OGM53666.1"/>
    </source>
</evidence>
<evidence type="ECO:0000259" key="8">
    <source>
        <dbReference type="Pfam" id="PF00673"/>
    </source>
</evidence>
<dbReference type="Pfam" id="PF00281">
    <property type="entry name" value="Ribosomal_L5"/>
    <property type="match status" value="1"/>
</dbReference>
<dbReference type="GO" id="GO:0003735">
    <property type="term" value="F:structural constituent of ribosome"/>
    <property type="evidence" value="ECO:0007669"/>
    <property type="project" value="InterPro"/>
</dbReference>
<sequence>MKSQLRKDYISKVRPQLREEFGLTSVMAVPGITKVVVNSGVGFTLKNKDLLAKVKKDIAAITGQQPATRKARISVAGFDIRAGMPVGIQVTLRGDAAYNFLAKLFNIVLPRLRDFRGIKKNGFDQNGNYTLGIGEHTVFPEIDLSKVEKPFGMEITIVTSTNDKKLAMKLLDLLGAPFEKE</sequence>
<keyword evidence="2 5" id="KW-0689">Ribosomal protein</keyword>
<dbReference type="GO" id="GO:0000049">
    <property type="term" value="F:tRNA binding"/>
    <property type="evidence" value="ECO:0007669"/>
    <property type="project" value="UniProtKB-UniRule"/>
</dbReference>
<dbReference type="PANTHER" id="PTHR11994">
    <property type="entry name" value="60S RIBOSOMAL PROTEIN L11-RELATED"/>
    <property type="match status" value="1"/>
</dbReference>
<reference evidence="9 10" key="1">
    <citation type="journal article" date="2016" name="Nat. Commun.">
        <title>Thousands of microbial genomes shed light on interconnected biogeochemical processes in an aquifer system.</title>
        <authorList>
            <person name="Anantharaman K."/>
            <person name="Brown C.T."/>
            <person name="Hug L.A."/>
            <person name="Sharon I."/>
            <person name="Castelle C.J."/>
            <person name="Probst A.J."/>
            <person name="Thomas B.C."/>
            <person name="Singh A."/>
            <person name="Wilkins M.J."/>
            <person name="Karaoz U."/>
            <person name="Brodie E.L."/>
            <person name="Williams K.H."/>
            <person name="Hubbard S.S."/>
            <person name="Banfield J.F."/>
        </authorList>
    </citation>
    <scope>NUCLEOTIDE SEQUENCE [LARGE SCALE GENOMIC DNA]</scope>
</reference>
<dbReference type="Pfam" id="PF00673">
    <property type="entry name" value="Ribosomal_L5_C"/>
    <property type="match status" value="1"/>
</dbReference>
<evidence type="ECO:0000256" key="3">
    <source>
        <dbReference type="ARBA" id="ARBA00023274"/>
    </source>
</evidence>
<comment type="function">
    <text evidence="5">This is 1 of the proteins that bind and probably mediate the attachment of the 5S RNA into the large ribosomal subunit, where it forms part of the central protuberance. In the 70S ribosome it contacts protein S13 of the 30S subunit (bridge B1b), connecting the 2 subunits; this bridge is implicated in subunit movement. Contacts the P site tRNA; the 5S rRNA and some of its associated proteins might help stabilize positioning of ribosome-bound tRNAs.</text>
</comment>
<feature type="domain" description="Large ribosomal subunit protein uL5 C-terminal" evidence="8">
    <location>
        <begin position="85"/>
        <end position="178"/>
    </location>
</feature>
<accession>A0A1F8API3</accession>
<dbReference type="GO" id="GO:0005840">
    <property type="term" value="C:ribosome"/>
    <property type="evidence" value="ECO:0007669"/>
    <property type="project" value="UniProtKB-KW"/>
</dbReference>
<dbReference type="GO" id="GO:1990904">
    <property type="term" value="C:ribonucleoprotein complex"/>
    <property type="evidence" value="ECO:0007669"/>
    <property type="project" value="UniProtKB-KW"/>
</dbReference>
<keyword evidence="5" id="KW-0694">RNA-binding</keyword>
<dbReference type="InterPro" id="IPR022803">
    <property type="entry name" value="Ribosomal_uL5_dom_sf"/>
</dbReference>
<name>A0A1F8API3_9BACT</name>
<dbReference type="FunFam" id="3.30.1440.10:FF:000001">
    <property type="entry name" value="50S ribosomal protein L5"/>
    <property type="match status" value="1"/>
</dbReference>
<evidence type="ECO:0000313" key="10">
    <source>
        <dbReference type="Proteomes" id="UP000178603"/>
    </source>
</evidence>
<evidence type="ECO:0000256" key="6">
    <source>
        <dbReference type="RuleBase" id="RU003930"/>
    </source>
</evidence>